<dbReference type="GO" id="GO:0015627">
    <property type="term" value="C:type II protein secretion system complex"/>
    <property type="evidence" value="ECO:0007669"/>
    <property type="project" value="TreeGrafter"/>
</dbReference>
<dbReference type="InterPro" id="IPR050810">
    <property type="entry name" value="Bact_Secretion_Sys_Channel"/>
</dbReference>
<evidence type="ECO:0000256" key="1">
    <source>
        <dbReference type="ARBA" id="ARBA00004370"/>
    </source>
</evidence>
<evidence type="ECO:0000256" key="5">
    <source>
        <dbReference type="SAM" id="SignalP"/>
    </source>
</evidence>
<dbReference type="EMBL" id="LT629740">
    <property type="protein sequence ID" value="SDT67356.1"/>
    <property type="molecule type" value="Genomic_DNA"/>
</dbReference>
<keyword evidence="3" id="KW-0472">Membrane</keyword>
<evidence type="ECO:0000256" key="4">
    <source>
        <dbReference type="RuleBase" id="RU004003"/>
    </source>
</evidence>
<dbReference type="AlphaFoldDB" id="A0A1H2CB92"/>
<dbReference type="PANTHER" id="PTHR30332:SF24">
    <property type="entry name" value="SECRETIN GSPD-RELATED"/>
    <property type="match status" value="1"/>
</dbReference>
<dbReference type="Gene3D" id="3.30.1370.120">
    <property type="match status" value="1"/>
</dbReference>
<dbReference type="STRING" id="652787.SAMN05216490_4785"/>
<dbReference type="OrthoDB" id="9816579at2"/>
<dbReference type="Pfam" id="PF00263">
    <property type="entry name" value="Secretin"/>
    <property type="match status" value="1"/>
</dbReference>
<keyword evidence="8" id="KW-1185">Reference proteome</keyword>
<dbReference type="PRINTS" id="PR00811">
    <property type="entry name" value="BCTERIALGSPD"/>
</dbReference>
<dbReference type="InterPro" id="IPR038591">
    <property type="entry name" value="NolW-like_sf"/>
</dbReference>
<dbReference type="RefSeq" id="WP_091379271.1">
    <property type="nucleotide sequence ID" value="NZ_LT629740.1"/>
</dbReference>
<evidence type="ECO:0000256" key="3">
    <source>
        <dbReference type="ARBA" id="ARBA00023136"/>
    </source>
</evidence>
<evidence type="ECO:0000313" key="7">
    <source>
        <dbReference type="EMBL" id="SDT67356.1"/>
    </source>
</evidence>
<sequence>MMNKFFTLLSLVLLLSFFAGRARAQNKDRTQLIQQRLESIVVEVPGLGQKVQLMVTGISIQDYLNVLAKTNKLSISIDPKLNFQVYDTFNGVTAENILVLLAQKYNLDITTVGAIIYITPYQDPAQFAKPPAKDIAVKFDQQSGNISMMLDNDSLAAVGKKITQVSGNNVIIPNALQNKLVSAFIQNAPFETAMEKLAFSNGIKMVRTNDNFYLFQPLDENEELYVNGDKHTGVRRTFKTENPNSHPMGGLFTRMVNGQNLISADAAGTPIADLVKQASQEMNINYSIYSELKGAINIHVRDVSYEDFLSLVLKGTEYTFHTDNGVYLIGDAQQEGLRTFRAIKLQNRSIDTVVAMIPAEWKKSVEIKEFREQNTLILSGSGANLAEMADFIKQLDVLVPSVLVEVTMIDINKSRSVSTGIGAGVSDSVKTGGTILPGMNFTFSSSSVNNALNGVGKLVGVNLGHVVPNFYVSLSALETNGNVEVRSVPKLLALNGHTATISIGNSVYYKNSTQSFIPTNASSSSTVLTNAYIESDANMKISVKPVISGNDQITLGIKIDISDFTSIPTDGSPPPKSTSSYETSMRINNEDMILLGGIERTEKDDNVSGFPILSRIPILKYIFSNKTKATKKVISVIYIRPIIMR</sequence>
<reference evidence="7 8" key="1">
    <citation type="submission" date="2016-10" db="EMBL/GenBank/DDBJ databases">
        <authorList>
            <person name="de Groot N.N."/>
        </authorList>
    </citation>
    <scope>NUCLEOTIDE SEQUENCE [LARGE SCALE GENOMIC DNA]</scope>
    <source>
        <strain evidence="7 8">MP1X4</strain>
    </source>
</reference>
<evidence type="ECO:0000313" key="8">
    <source>
        <dbReference type="Proteomes" id="UP000199679"/>
    </source>
</evidence>
<dbReference type="Gene3D" id="3.30.1370.130">
    <property type="match status" value="1"/>
</dbReference>
<dbReference type="GO" id="GO:0016020">
    <property type="term" value="C:membrane"/>
    <property type="evidence" value="ECO:0007669"/>
    <property type="project" value="UniProtKB-SubCell"/>
</dbReference>
<dbReference type="Gene3D" id="3.55.50.30">
    <property type="match status" value="1"/>
</dbReference>
<feature type="chain" id="PRO_5009270921" evidence="5">
    <location>
        <begin position="25"/>
        <end position="645"/>
    </location>
</feature>
<evidence type="ECO:0000256" key="2">
    <source>
        <dbReference type="ARBA" id="ARBA00022729"/>
    </source>
</evidence>
<keyword evidence="2 5" id="KW-0732">Signal</keyword>
<dbReference type="InterPro" id="IPR001775">
    <property type="entry name" value="GspD/PilQ"/>
</dbReference>
<proteinExistence type="inferred from homology"/>
<organism evidence="7 8">
    <name type="scientific">Mucilaginibacter mallensis</name>
    <dbReference type="NCBI Taxonomy" id="652787"/>
    <lineage>
        <taxon>Bacteria</taxon>
        <taxon>Pseudomonadati</taxon>
        <taxon>Bacteroidota</taxon>
        <taxon>Sphingobacteriia</taxon>
        <taxon>Sphingobacteriales</taxon>
        <taxon>Sphingobacteriaceae</taxon>
        <taxon>Mucilaginibacter</taxon>
    </lineage>
</organism>
<dbReference type="GO" id="GO:0009306">
    <property type="term" value="P:protein secretion"/>
    <property type="evidence" value="ECO:0007669"/>
    <property type="project" value="InterPro"/>
</dbReference>
<dbReference type="PANTHER" id="PTHR30332">
    <property type="entry name" value="PROBABLE GENERAL SECRETION PATHWAY PROTEIN D"/>
    <property type="match status" value="1"/>
</dbReference>
<protein>
    <submittedName>
        <fullName evidence="7">Type IV pilus assembly protein PilQ</fullName>
    </submittedName>
</protein>
<feature type="domain" description="Type II/III secretion system secretin-like" evidence="6">
    <location>
        <begin position="476"/>
        <end position="645"/>
    </location>
</feature>
<feature type="signal peptide" evidence="5">
    <location>
        <begin position="1"/>
        <end position="24"/>
    </location>
</feature>
<evidence type="ECO:0000259" key="6">
    <source>
        <dbReference type="Pfam" id="PF00263"/>
    </source>
</evidence>
<comment type="subcellular location">
    <subcellularLocation>
        <location evidence="1">Membrane</location>
    </subcellularLocation>
</comment>
<dbReference type="InterPro" id="IPR004846">
    <property type="entry name" value="T2SS/T3SS_dom"/>
</dbReference>
<gene>
    <name evidence="7" type="ORF">SAMN05216490_4785</name>
</gene>
<dbReference type="Proteomes" id="UP000199679">
    <property type="component" value="Chromosome I"/>
</dbReference>
<accession>A0A1H2CB92</accession>
<name>A0A1H2CB92_MUCMA</name>
<comment type="similarity">
    <text evidence="4">Belongs to the bacterial secretin family.</text>
</comment>